<dbReference type="AlphaFoldDB" id="A0A078S001"/>
<organism evidence="2 3">
    <name type="scientific">Bacteroides uniformis str. 3978 T3 ii</name>
    <dbReference type="NCBI Taxonomy" id="1339349"/>
    <lineage>
        <taxon>Bacteria</taxon>
        <taxon>Pseudomonadati</taxon>
        <taxon>Bacteroidota</taxon>
        <taxon>Bacteroidia</taxon>
        <taxon>Bacteroidales</taxon>
        <taxon>Bacteroidaceae</taxon>
        <taxon>Bacteroides</taxon>
    </lineage>
</organism>
<dbReference type="InterPro" id="IPR025635">
    <property type="entry name" value="DUF4293"/>
</dbReference>
<evidence type="ECO:0008006" key="4">
    <source>
        <dbReference type="Google" id="ProtNLM"/>
    </source>
</evidence>
<keyword evidence="1" id="KW-0812">Transmembrane</keyword>
<sequence>MIQRIQSVYLLLVTILLVVAICMPVGQFIGADGVTAHVFKPLGVALADGGFQSTWGLFGILLLSALVAFCTIFLFRNRMLQIRMTIFSSILLIGYYIAFCVFMFILKGDLDAMTFQLGWALCLPVVAIILNYLAFRAIYKDEVMVKAADRLRR</sequence>
<feature type="transmembrane region" description="Helical" evidence="1">
    <location>
        <begin position="117"/>
        <end position="135"/>
    </location>
</feature>
<keyword evidence="1" id="KW-1133">Transmembrane helix</keyword>
<dbReference type="Proteomes" id="UP000028013">
    <property type="component" value="Unassembled WGS sequence"/>
</dbReference>
<evidence type="ECO:0000256" key="1">
    <source>
        <dbReference type="SAM" id="Phobius"/>
    </source>
</evidence>
<name>A0A078S001_BACUN</name>
<dbReference type="EMBL" id="JNHN01000172">
    <property type="protein sequence ID" value="KDS50958.1"/>
    <property type="molecule type" value="Genomic_DNA"/>
</dbReference>
<reference evidence="2 3" key="1">
    <citation type="submission" date="2014-04" db="EMBL/GenBank/DDBJ databases">
        <authorList>
            <person name="Sears C."/>
            <person name="Carroll K."/>
            <person name="Sack B.R."/>
            <person name="Qadri F."/>
            <person name="Myers L.L."/>
            <person name="Chung G.-T."/>
            <person name="Escheverria P."/>
            <person name="Fraser C.M."/>
            <person name="Sadzewicz L."/>
            <person name="Shefchek K.A."/>
            <person name="Tallon L."/>
            <person name="Das S.P."/>
            <person name="Daugherty S."/>
            <person name="Mongodin E.F."/>
        </authorList>
    </citation>
    <scope>NUCLEOTIDE SEQUENCE [LARGE SCALE GENOMIC DNA]</scope>
    <source>
        <strain evidence="2 3">3978 T3 ii</strain>
    </source>
</reference>
<comment type="caution">
    <text evidence="2">The sequence shown here is derived from an EMBL/GenBank/DDBJ whole genome shotgun (WGS) entry which is preliminary data.</text>
</comment>
<dbReference type="Pfam" id="PF14126">
    <property type="entry name" value="DUF4293"/>
    <property type="match status" value="1"/>
</dbReference>
<dbReference type="PATRIC" id="fig|1339349.3.peg.2091"/>
<keyword evidence="1" id="KW-0472">Membrane</keyword>
<evidence type="ECO:0000313" key="2">
    <source>
        <dbReference type="EMBL" id="KDS50958.1"/>
    </source>
</evidence>
<proteinExistence type="predicted"/>
<protein>
    <recommendedName>
        <fullName evidence="4">DUF4293 family protein</fullName>
    </recommendedName>
</protein>
<evidence type="ECO:0000313" key="3">
    <source>
        <dbReference type="Proteomes" id="UP000028013"/>
    </source>
</evidence>
<accession>A0A078S001</accession>
<dbReference type="RefSeq" id="WP_005825355.1">
    <property type="nucleotide sequence ID" value="NZ_JNHN01000172.1"/>
</dbReference>
<feature type="transmembrane region" description="Helical" evidence="1">
    <location>
        <begin position="54"/>
        <end position="74"/>
    </location>
</feature>
<feature type="transmembrane region" description="Helical" evidence="1">
    <location>
        <begin position="86"/>
        <end position="105"/>
    </location>
</feature>
<dbReference type="GeneID" id="99751989"/>
<gene>
    <name evidence="2" type="ORF">M094_0857</name>
</gene>